<evidence type="ECO:0000256" key="1">
    <source>
        <dbReference type="SAM" id="MobiDB-lite"/>
    </source>
</evidence>
<accession>A0A2K3D556</accession>
<dbReference type="EMBL" id="CM008973">
    <property type="protein sequence ID" value="PNW75657.1"/>
    <property type="molecule type" value="Genomic_DNA"/>
</dbReference>
<dbReference type="InterPro" id="IPR036869">
    <property type="entry name" value="J_dom_sf"/>
</dbReference>
<organism evidence="3 4">
    <name type="scientific">Chlamydomonas reinhardtii</name>
    <name type="common">Chlamydomonas smithii</name>
    <dbReference type="NCBI Taxonomy" id="3055"/>
    <lineage>
        <taxon>Eukaryota</taxon>
        <taxon>Viridiplantae</taxon>
        <taxon>Chlorophyta</taxon>
        <taxon>core chlorophytes</taxon>
        <taxon>Chlorophyceae</taxon>
        <taxon>CS clade</taxon>
        <taxon>Chlamydomonadales</taxon>
        <taxon>Chlamydomonadaceae</taxon>
        <taxon>Chlamydomonas</taxon>
    </lineage>
</organism>
<dbReference type="CDD" id="cd06257">
    <property type="entry name" value="DnaJ"/>
    <property type="match status" value="1"/>
</dbReference>
<dbReference type="SUPFAM" id="SSF46565">
    <property type="entry name" value="Chaperone J-domain"/>
    <property type="match status" value="1"/>
</dbReference>
<feature type="compositionally biased region" description="Gly residues" evidence="1">
    <location>
        <begin position="231"/>
        <end position="243"/>
    </location>
</feature>
<feature type="region of interest" description="Disordered" evidence="1">
    <location>
        <begin position="220"/>
        <end position="253"/>
    </location>
</feature>
<dbReference type="PRINTS" id="PR00625">
    <property type="entry name" value="JDOMAIN"/>
</dbReference>
<dbReference type="SMART" id="SM00271">
    <property type="entry name" value="DnaJ"/>
    <property type="match status" value="1"/>
</dbReference>
<dbReference type="Pfam" id="PF00226">
    <property type="entry name" value="DnaJ"/>
    <property type="match status" value="1"/>
</dbReference>
<dbReference type="Gramene" id="PNW75657">
    <property type="protein sequence ID" value="PNW75657"/>
    <property type="gene ID" value="CHLRE_12g535600v5"/>
</dbReference>
<dbReference type="InterPro" id="IPR001623">
    <property type="entry name" value="DnaJ_domain"/>
</dbReference>
<feature type="compositionally biased region" description="Low complexity" evidence="1">
    <location>
        <begin position="301"/>
        <end position="323"/>
    </location>
</feature>
<dbReference type="PANTHER" id="PTHR43096">
    <property type="entry name" value="DNAJ HOMOLOG 1, MITOCHONDRIAL-RELATED"/>
    <property type="match status" value="1"/>
</dbReference>
<dbReference type="OrthoDB" id="445556at2759"/>
<name>A0A2K3D556_CHLRE</name>
<gene>
    <name evidence="3" type="ORF">CHLRE_12g535600v5</name>
</gene>
<dbReference type="InParanoid" id="A0A2K3D556"/>
<dbReference type="GO" id="GO:0051082">
    <property type="term" value="F:unfolded protein binding"/>
    <property type="evidence" value="ECO:0000318"/>
    <property type="project" value="GO_Central"/>
</dbReference>
<feature type="region of interest" description="Disordered" evidence="1">
    <location>
        <begin position="301"/>
        <end position="339"/>
    </location>
</feature>
<dbReference type="PaxDb" id="3055-EDP03557"/>
<dbReference type="KEGG" id="cre:CHLRE_12g535600v5"/>
<dbReference type="GO" id="GO:0005737">
    <property type="term" value="C:cytoplasm"/>
    <property type="evidence" value="ECO:0000318"/>
    <property type="project" value="GO_Central"/>
</dbReference>
<feature type="domain" description="J" evidence="2">
    <location>
        <begin position="47"/>
        <end position="111"/>
    </location>
</feature>
<dbReference type="PANTHER" id="PTHR43096:SF58">
    <property type="entry name" value="CHAPERONE DNAJ-DOMAIN SUPERFAMILY PROTEIN"/>
    <property type="match status" value="1"/>
</dbReference>
<dbReference type="GO" id="GO:0042026">
    <property type="term" value="P:protein refolding"/>
    <property type="evidence" value="ECO:0000318"/>
    <property type="project" value="GO_Central"/>
</dbReference>
<proteinExistence type="predicted"/>
<feature type="compositionally biased region" description="Gly residues" evidence="1">
    <location>
        <begin position="324"/>
        <end position="339"/>
    </location>
</feature>
<sequence length="508" mass="51232">MMQRTACLRPRLHCQPRGSLHAASGTRWARVCRLLQPPAAGQAGQRSLYEVLGVSETCTVEEVKAAFREKAKQLHPDVNKEPTAALDFMAVRRAYTVLSSAELRAEYETKMGLPSARAADPRFARFERWRREVIPDLEYQLEFWVRPVEGHVEAWRLAREQRERTLARLYNACLQSLKALKRLREQELQQQRQAAAAAVAAAGAGTATAVPAAGAAGGGSGLGAASRGAGEAAGGSSGAGVGSSGRVCAGTASSPADPFTDVAAAASGAGASMAGAAAAGSMGAASWASAASCSWDEAEQVAGRTGSSRGSSSSSGASAASAGVSGGGGDGGSAMGAGRAAGVGSATAATAAHSPASSLEDAHAAVAGPAAAGPGTAAAAATAAGSGAGYQDLLPALAECLAQMSEQVAGFAADSGDGTARVQREVDKRYEQVSMRYPAYPDIVWLDVWEEAAGRWLGMAAEQARGCSEAEARWSGVLQQLREEVAQAGALGAGAAGGAAAGSFHQAA</sequence>
<dbReference type="Proteomes" id="UP000006906">
    <property type="component" value="Chromosome 12"/>
</dbReference>
<dbReference type="STRING" id="3055.A0A2K3D556"/>
<dbReference type="Gene3D" id="1.10.287.110">
    <property type="entry name" value="DnaJ domain"/>
    <property type="match status" value="1"/>
</dbReference>
<dbReference type="ExpressionAtlas" id="A0A2K3D556">
    <property type="expression patterns" value="baseline"/>
</dbReference>
<dbReference type="PROSITE" id="PS50076">
    <property type="entry name" value="DNAJ_2"/>
    <property type="match status" value="1"/>
</dbReference>
<reference evidence="3 4" key="1">
    <citation type="journal article" date="2007" name="Science">
        <title>The Chlamydomonas genome reveals the evolution of key animal and plant functions.</title>
        <authorList>
            <person name="Merchant S.S."/>
            <person name="Prochnik S.E."/>
            <person name="Vallon O."/>
            <person name="Harris E.H."/>
            <person name="Karpowicz S.J."/>
            <person name="Witman G.B."/>
            <person name="Terry A."/>
            <person name="Salamov A."/>
            <person name="Fritz-Laylin L.K."/>
            <person name="Marechal-Drouard L."/>
            <person name="Marshall W.F."/>
            <person name="Qu L.H."/>
            <person name="Nelson D.R."/>
            <person name="Sanderfoot A.A."/>
            <person name="Spalding M.H."/>
            <person name="Kapitonov V.V."/>
            <person name="Ren Q."/>
            <person name="Ferris P."/>
            <person name="Lindquist E."/>
            <person name="Shapiro H."/>
            <person name="Lucas S.M."/>
            <person name="Grimwood J."/>
            <person name="Schmutz J."/>
            <person name="Cardol P."/>
            <person name="Cerutti H."/>
            <person name="Chanfreau G."/>
            <person name="Chen C.L."/>
            <person name="Cognat V."/>
            <person name="Croft M.T."/>
            <person name="Dent R."/>
            <person name="Dutcher S."/>
            <person name="Fernandez E."/>
            <person name="Fukuzawa H."/>
            <person name="Gonzalez-Ballester D."/>
            <person name="Gonzalez-Halphen D."/>
            <person name="Hallmann A."/>
            <person name="Hanikenne M."/>
            <person name="Hippler M."/>
            <person name="Inwood W."/>
            <person name="Jabbari K."/>
            <person name="Kalanon M."/>
            <person name="Kuras R."/>
            <person name="Lefebvre P.A."/>
            <person name="Lemaire S.D."/>
            <person name="Lobanov A.V."/>
            <person name="Lohr M."/>
            <person name="Manuell A."/>
            <person name="Meier I."/>
            <person name="Mets L."/>
            <person name="Mittag M."/>
            <person name="Mittelmeier T."/>
            <person name="Moroney J.V."/>
            <person name="Moseley J."/>
            <person name="Napoli C."/>
            <person name="Nedelcu A.M."/>
            <person name="Niyogi K."/>
            <person name="Novoselov S.V."/>
            <person name="Paulsen I.T."/>
            <person name="Pazour G."/>
            <person name="Purton S."/>
            <person name="Ral J.P."/>
            <person name="Riano-Pachon D.M."/>
            <person name="Riekhof W."/>
            <person name="Rymarquis L."/>
            <person name="Schroda M."/>
            <person name="Stern D."/>
            <person name="Umen J."/>
            <person name="Willows R."/>
            <person name="Wilson N."/>
            <person name="Zimmer S.L."/>
            <person name="Allmer J."/>
            <person name="Balk J."/>
            <person name="Bisova K."/>
            <person name="Chen C.J."/>
            <person name="Elias M."/>
            <person name="Gendler K."/>
            <person name="Hauser C."/>
            <person name="Lamb M.R."/>
            <person name="Ledford H."/>
            <person name="Long J.C."/>
            <person name="Minagawa J."/>
            <person name="Page M.D."/>
            <person name="Pan J."/>
            <person name="Pootakham W."/>
            <person name="Roje S."/>
            <person name="Rose A."/>
            <person name="Stahlberg E."/>
            <person name="Terauchi A.M."/>
            <person name="Yang P."/>
            <person name="Ball S."/>
            <person name="Bowler C."/>
            <person name="Dieckmann C.L."/>
            <person name="Gladyshev V.N."/>
            <person name="Green P."/>
            <person name="Jorgensen R."/>
            <person name="Mayfield S."/>
            <person name="Mueller-Roeber B."/>
            <person name="Rajamani S."/>
            <person name="Sayre R.T."/>
            <person name="Brokstein P."/>
            <person name="Dubchak I."/>
            <person name="Goodstein D."/>
            <person name="Hornick L."/>
            <person name="Huang Y.W."/>
            <person name="Jhaveri J."/>
            <person name="Luo Y."/>
            <person name="Martinez D."/>
            <person name="Ngau W.C."/>
            <person name="Otillar B."/>
            <person name="Poliakov A."/>
            <person name="Porter A."/>
            <person name="Szajkowski L."/>
            <person name="Werner G."/>
            <person name="Zhou K."/>
            <person name="Grigoriev I.V."/>
            <person name="Rokhsar D.S."/>
            <person name="Grossman A.R."/>
        </authorList>
    </citation>
    <scope>NUCLEOTIDE SEQUENCE [LARGE SCALE GENOMIC DNA]</scope>
    <source>
        <strain evidence="4">CC-503</strain>
    </source>
</reference>
<keyword evidence="4" id="KW-1185">Reference proteome</keyword>
<evidence type="ECO:0000313" key="3">
    <source>
        <dbReference type="EMBL" id="PNW75657.1"/>
    </source>
</evidence>
<protein>
    <recommendedName>
        <fullName evidence="2">J domain-containing protein</fullName>
    </recommendedName>
</protein>
<dbReference type="GeneID" id="5718497"/>
<dbReference type="AlphaFoldDB" id="A0A2K3D556"/>
<evidence type="ECO:0000313" key="4">
    <source>
        <dbReference type="Proteomes" id="UP000006906"/>
    </source>
</evidence>
<evidence type="ECO:0000259" key="2">
    <source>
        <dbReference type="PROSITE" id="PS50076"/>
    </source>
</evidence>
<dbReference type="RefSeq" id="XP_042918739.1">
    <property type="nucleotide sequence ID" value="XM_043068644.1"/>
</dbReference>